<dbReference type="GO" id="GO:0008863">
    <property type="term" value="F:formate dehydrogenase (NAD+) activity"/>
    <property type="evidence" value="ECO:0007669"/>
    <property type="project" value="InterPro"/>
</dbReference>
<dbReference type="Pfam" id="PF10588">
    <property type="entry name" value="NADH-G_4Fe-4S_3"/>
    <property type="match status" value="1"/>
</dbReference>
<dbReference type="FunFam" id="3.10.20.740:FF:000004">
    <property type="entry name" value="NADH-quinone oxidoreductase"/>
    <property type="match status" value="1"/>
</dbReference>
<comment type="cofactor">
    <cofactor evidence="1">
        <name>[4Fe-4S] cluster</name>
        <dbReference type="ChEBI" id="CHEBI:49883"/>
    </cofactor>
</comment>
<dbReference type="InterPro" id="IPR006963">
    <property type="entry name" value="Mopterin_OxRdtase_4Fe-4S_dom"/>
</dbReference>
<comment type="similarity">
    <text evidence="3">Belongs to the complex I 75 kDa subunit family.</text>
</comment>
<dbReference type="InterPro" id="IPR017900">
    <property type="entry name" value="4Fe4S_Fe_S_CS"/>
</dbReference>
<dbReference type="Pfam" id="PF13510">
    <property type="entry name" value="Fer2_4"/>
    <property type="match status" value="1"/>
</dbReference>
<dbReference type="InterPro" id="IPR009010">
    <property type="entry name" value="Asp_de-COase-like_dom_sf"/>
</dbReference>
<evidence type="ECO:0000256" key="12">
    <source>
        <dbReference type="ARBA" id="ARBA00023014"/>
    </source>
</evidence>
<keyword evidence="6" id="KW-0001">2Fe-2S</keyword>
<dbReference type="SUPFAM" id="SSF54292">
    <property type="entry name" value="2Fe-2S ferredoxin-like"/>
    <property type="match status" value="1"/>
</dbReference>
<evidence type="ECO:0000256" key="11">
    <source>
        <dbReference type="ARBA" id="ARBA00023004"/>
    </source>
</evidence>
<evidence type="ECO:0000256" key="3">
    <source>
        <dbReference type="ARBA" id="ARBA00005404"/>
    </source>
</evidence>
<dbReference type="PANTHER" id="PTHR43105:SF14">
    <property type="entry name" value="FORMATE DEHYDROGENASE H"/>
    <property type="match status" value="1"/>
</dbReference>
<dbReference type="InterPro" id="IPR001041">
    <property type="entry name" value="2Fe-2S_ferredoxin-type"/>
</dbReference>
<dbReference type="FunFam" id="3.30.70.20:FF:000035">
    <property type="entry name" value="Iron hydrogenase 1"/>
    <property type="match status" value="1"/>
</dbReference>
<dbReference type="EC" id="1.7.99.4" evidence="20"/>
<dbReference type="PIRSF" id="PIRSF036643">
    <property type="entry name" value="FDH_alpha"/>
    <property type="match status" value="1"/>
</dbReference>
<evidence type="ECO:0000256" key="10">
    <source>
        <dbReference type="ARBA" id="ARBA00023002"/>
    </source>
</evidence>
<comment type="subcellular location">
    <subcellularLocation>
        <location evidence="2">Membrane</location>
    </subcellularLocation>
</comment>
<sequence>MRVSDITCMINDITVTVPRGTSILAAAGMLGIDIPTFCHDPALSRYGGCRICVVEVQGWQQLPASCVTEVRPGMVVYTESARVLEARRTILELMLANHPSDCLTCEKNGTCRLQEYAYRYGVKKGAWQGAARAYDIETDNPFIIRDMNKCILCGKCVRVCSEVVGRSVIDYSYRGFRVKVATPLDLGLSKAGCVFCGSCVEVCPVGALTDKPRVGQGRPWELTPVTTTCPYCGVGCQIDLLVKDNRVVGAKAAGHGVNGRHLCVKGRYGHQFIHHPQRLTVPLVKKNGRWQEVSWPEAIRKVAEGFRQIKQQYGGRSIAVLASARITNEENYLLNKLARLVLGTNHIDHCARLCHAPTVAGLAAATGSGAMTNPIKDIAGADLILAIGTNTTETHPVLSLFIRQAIQRGAVLVVVDPRKTELAKLAAIHLPVKPGTDIVLFNSMINVIIEENLWNKPFVEERCEGLPELTAAVRDYTPAYAQEVTGIAAETVRQVARAYATAGRAAILYTMGLTQHVTGTDNVLAVTNLALLCGQIGRASTGINPLRGQNNVQGACDMGALPQYLPGYQPVWEESCREKFSKAWGGPLPAQPGMTVGEMLQAACRGELKAMYIVGENPVISEADANHATQALSQLDFLVVQDIFLTETAQMADVVLPAASWAEKDGTFTNTERRVQRVRQAIPPVGNSQADWQIFCALAEALGRPMRYRHPREIFDEMAALTPAYAGISYDRLVKEGIQWPCPTPDHPGTGILHQEKFVRGKGKFHAVAYRPPDELPDRQYPLLLNTGRRLFHYHTGSMTLRTGLKDVYPVEYLDVNSQDAGEMGLAQGDRVKVISRRGEIVMPVRLTDEVPRGMVFASFHFPDAAVNKLTNGARCPGSHTPELKVCAVRLEKLEQ</sequence>
<reference evidence="20 21" key="1">
    <citation type="journal article" date="2013" name="Genome Announc.">
        <title>Genome Sequence of the Sulfate-Reducing Bacterium Desulfotomaculum hydrothermale Lam5(T).</title>
        <authorList>
            <person name="Amin O."/>
            <person name="Fardeau M.L."/>
            <person name="Valette O."/>
            <person name="Hirschler-Rea A."/>
            <person name="Barbe V."/>
            <person name="Medigue C."/>
            <person name="Vacherie B."/>
            <person name="Ollivier B."/>
            <person name="Bertin P.N."/>
            <person name="Dolla A."/>
        </authorList>
    </citation>
    <scope>NUCLEOTIDE SEQUENCE [LARGE SCALE GENOMIC DNA]</scope>
    <source>
        <strain evidence="21">Lam5 / DSM 18033</strain>
    </source>
</reference>
<dbReference type="STRING" id="1121428.DESHY_60153"/>
<proteinExistence type="inferred from homology"/>
<dbReference type="Gene3D" id="3.10.20.740">
    <property type="match status" value="1"/>
</dbReference>
<dbReference type="InterPro" id="IPR006656">
    <property type="entry name" value="Mopterin_OxRdtase"/>
</dbReference>
<dbReference type="GO" id="GO:0046872">
    <property type="term" value="F:metal ion binding"/>
    <property type="evidence" value="ECO:0007669"/>
    <property type="project" value="UniProtKB-KW"/>
</dbReference>
<protein>
    <submittedName>
        <fullName evidence="20">Formate dehydrogenase, alpha subunit</fullName>
        <ecNumber evidence="20">1.7.99.4</ecNumber>
    </submittedName>
</protein>
<dbReference type="Pfam" id="PF22117">
    <property type="entry name" value="Fer4_Nqo3"/>
    <property type="match status" value="1"/>
</dbReference>
<dbReference type="SUPFAM" id="SSF54862">
    <property type="entry name" value="4Fe-4S ferredoxins"/>
    <property type="match status" value="1"/>
</dbReference>
<evidence type="ECO:0000259" key="19">
    <source>
        <dbReference type="PROSITE" id="PS51839"/>
    </source>
</evidence>
<dbReference type="GO" id="GO:0003954">
    <property type="term" value="F:NADH dehydrogenase activity"/>
    <property type="evidence" value="ECO:0007669"/>
    <property type="project" value="TreeGrafter"/>
</dbReference>
<dbReference type="InterPro" id="IPR027467">
    <property type="entry name" value="MopterinOxRdtase_cofactor_BS"/>
</dbReference>
<dbReference type="InterPro" id="IPR054351">
    <property type="entry name" value="NADH_UbQ_OxRdtase_ferredoxin"/>
</dbReference>
<evidence type="ECO:0000256" key="14">
    <source>
        <dbReference type="ARBA" id="ARBA00023136"/>
    </source>
</evidence>
<evidence type="ECO:0000256" key="8">
    <source>
        <dbReference type="ARBA" id="ARBA00022737"/>
    </source>
</evidence>
<dbReference type="Gene3D" id="3.30.70.20">
    <property type="match status" value="1"/>
</dbReference>
<dbReference type="GO" id="GO:0022904">
    <property type="term" value="P:respiratory electron transport chain"/>
    <property type="evidence" value="ECO:0007669"/>
    <property type="project" value="TreeGrafter"/>
</dbReference>
<evidence type="ECO:0000259" key="16">
    <source>
        <dbReference type="PROSITE" id="PS51085"/>
    </source>
</evidence>
<evidence type="ECO:0000256" key="6">
    <source>
        <dbReference type="ARBA" id="ARBA00022714"/>
    </source>
</evidence>
<dbReference type="Gene3D" id="3.40.50.740">
    <property type="match status" value="1"/>
</dbReference>
<dbReference type="OrthoDB" id="9803192at2"/>
<keyword evidence="12" id="KW-0411">Iron-sulfur</keyword>
<dbReference type="Gene3D" id="2.20.25.90">
    <property type="entry name" value="ADC-like domains"/>
    <property type="match status" value="1"/>
</dbReference>
<organism evidence="20 21">
    <name type="scientific">Desulforamulus hydrothermalis Lam5 = DSM 18033</name>
    <dbReference type="NCBI Taxonomy" id="1121428"/>
    <lineage>
        <taxon>Bacteria</taxon>
        <taxon>Bacillati</taxon>
        <taxon>Bacillota</taxon>
        <taxon>Clostridia</taxon>
        <taxon>Eubacteriales</taxon>
        <taxon>Peptococcaceae</taxon>
        <taxon>Desulforamulus</taxon>
    </lineage>
</organism>
<dbReference type="Gene3D" id="2.40.40.20">
    <property type="match status" value="1"/>
</dbReference>
<dbReference type="InterPro" id="IPR041924">
    <property type="entry name" value="Formate_Dh-H_N"/>
</dbReference>
<dbReference type="CDD" id="cd02753">
    <property type="entry name" value="MopB_Formate-Dh-H"/>
    <property type="match status" value="1"/>
</dbReference>
<comment type="similarity">
    <text evidence="4">In the C-terminal section; belongs to the prokaryotic molybdopterin-containing oxidoreductase family.</text>
</comment>
<dbReference type="SMART" id="SM00926">
    <property type="entry name" value="Molybdop_Fe4S4"/>
    <property type="match status" value="1"/>
</dbReference>
<dbReference type="Pfam" id="PF00384">
    <property type="entry name" value="Molybdopterin"/>
    <property type="match status" value="1"/>
</dbReference>
<dbReference type="GO" id="GO:0043546">
    <property type="term" value="F:molybdopterin cofactor binding"/>
    <property type="evidence" value="ECO:0007669"/>
    <property type="project" value="InterPro"/>
</dbReference>
<evidence type="ECO:0000256" key="4">
    <source>
        <dbReference type="ARBA" id="ARBA00007023"/>
    </source>
</evidence>
<keyword evidence="9" id="KW-1278">Translocase</keyword>
<dbReference type="InterPro" id="IPR017896">
    <property type="entry name" value="4Fe4S_Fe-S-bd"/>
</dbReference>
<dbReference type="PROSITE" id="PS51379">
    <property type="entry name" value="4FE4S_FER_2"/>
    <property type="match status" value="2"/>
</dbReference>
<evidence type="ECO:0000259" key="18">
    <source>
        <dbReference type="PROSITE" id="PS51669"/>
    </source>
</evidence>
<dbReference type="PROSITE" id="PS51839">
    <property type="entry name" value="4FE4S_HC3"/>
    <property type="match status" value="1"/>
</dbReference>
<keyword evidence="14" id="KW-0472">Membrane</keyword>
<comment type="caution">
    <text evidence="20">The sequence shown here is derived from an EMBL/GenBank/DDBJ whole genome shotgun (WGS) entry which is preliminary data.</text>
</comment>
<dbReference type="Gene3D" id="3.40.228.10">
    <property type="entry name" value="Dimethylsulfoxide Reductase, domain 2"/>
    <property type="match status" value="1"/>
</dbReference>
<evidence type="ECO:0000256" key="1">
    <source>
        <dbReference type="ARBA" id="ARBA00001966"/>
    </source>
</evidence>
<dbReference type="PROSITE" id="PS00490">
    <property type="entry name" value="MOLYBDOPTERIN_PROK_2"/>
    <property type="match status" value="1"/>
</dbReference>
<keyword evidence="11" id="KW-0408">Iron</keyword>
<comment type="cofactor">
    <cofactor evidence="15">
        <name>[2Fe-2S] cluster</name>
        <dbReference type="ChEBI" id="CHEBI:190135"/>
    </cofactor>
</comment>
<evidence type="ECO:0000256" key="5">
    <source>
        <dbReference type="ARBA" id="ARBA00022485"/>
    </source>
</evidence>
<evidence type="ECO:0000256" key="9">
    <source>
        <dbReference type="ARBA" id="ARBA00022967"/>
    </source>
</evidence>
<dbReference type="CDD" id="cd00207">
    <property type="entry name" value="fer2"/>
    <property type="match status" value="1"/>
</dbReference>
<evidence type="ECO:0000259" key="17">
    <source>
        <dbReference type="PROSITE" id="PS51379"/>
    </source>
</evidence>
<dbReference type="PROSITE" id="PS00198">
    <property type="entry name" value="4FE4S_FER_1"/>
    <property type="match status" value="1"/>
</dbReference>
<keyword evidence="10 20" id="KW-0560">Oxidoreductase</keyword>
<keyword evidence="13" id="KW-0520">NAD</keyword>
<evidence type="ECO:0000256" key="2">
    <source>
        <dbReference type="ARBA" id="ARBA00004370"/>
    </source>
</evidence>
<dbReference type="Proteomes" id="UP000009315">
    <property type="component" value="Unassembled WGS sequence"/>
</dbReference>
<evidence type="ECO:0000313" key="21">
    <source>
        <dbReference type="Proteomes" id="UP000009315"/>
    </source>
</evidence>
<dbReference type="InterPro" id="IPR050123">
    <property type="entry name" value="Prok_molybdopt-oxidoreductase"/>
</dbReference>
<dbReference type="InterPro" id="IPR019574">
    <property type="entry name" value="NADH_UbQ_OxRdtase_Gsu_4Fe4S-bd"/>
</dbReference>
<evidence type="ECO:0000256" key="13">
    <source>
        <dbReference type="ARBA" id="ARBA00023027"/>
    </source>
</evidence>
<dbReference type="GO" id="GO:0015942">
    <property type="term" value="P:formate metabolic process"/>
    <property type="evidence" value="ECO:0007669"/>
    <property type="project" value="InterPro"/>
</dbReference>
<dbReference type="SUPFAM" id="SSF50692">
    <property type="entry name" value="ADC-like"/>
    <property type="match status" value="1"/>
</dbReference>
<keyword evidence="8" id="KW-0677">Repeat</keyword>
<dbReference type="NCBIfam" id="TIGR01591">
    <property type="entry name" value="Fdh-alpha"/>
    <property type="match status" value="1"/>
</dbReference>
<evidence type="ECO:0000256" key="7">
    <source>
        <dbReference type="ARBA" id="ARBA00022723"/>
    </source>
</evidence>
<dbReference type="PROSITE" id="PS00551">
    <property type="entry name" value="MOLYBDOPTERIN_PROK_1"/>
    <property type="match status" value="1"/>
</dbReference>
<evidence type="ECO:0000313" key="20">
    <source>
        <dbReference type="EMBL" id="CCO08981.1"/>
    </source>
</evidence>
<dbReference type="PROSITE" id="PS51085">
    <property type="entry name" value="2FE2S_FER_2"/>
    <property type="match status" value="1"/>
</dbReference>
<dbReference type="PROSITE" id="PS51669">
    <property type="entry name" value="4FE4S_MOW_BIS_MGD"/>
    <property type="match status" value="1"/>
</dbReference>
<dbReference type="InterPro" id="IPR006655">
    <property type="entry name" value="Mopterin_OxRdtase_prok_CS"/>
</dbReference>
<dbReference type="EMBL" id="CAOS01000013">
    <property type="protein sequence ID" value="CCO08981.1"/>
    <property type="molecule type" value="Genomic_DNA"/>
</dbReference>
<dbReference type="Pfam" id="PF04879">
    <property type="entry name" value="Molybdop_Fe4S4"/>
    <property type="match status" value="1"/>
</dbReference>
<dbReference type="InterPro" id="IPR036010">
    <property type="entry name" value="2Fe-2S_ferredoxin-like_sf"/>
</dbReference>
<keyword evidence="7" id="KW-0479">Metal-binding</keyword>
<feature type="domain" description="4Fe-4S ferredoxin-type" evidence="17">
    <location>
        <begin position="141"/>
        <end position="171"/>
    </location>
</feature>
<feature type="domain" description="4Fe-4S ferredoxin-type" evidence="17">
    <location>
        <begin position="184"/>
        <end position="213"/>
    </location>
</feature>
<dbReference type="SUPFAM" id="SSF53706">
    <property type="entry name" value="Formate dehydrogenase/DMSO reductase, domains 1-3"/>
    <property type="match status" value="1"/>
</dbReference>
<dbReference type="AlphaFoldDB" id="K8EKA2"/>
<evidence type="ECO:0000256" key="15">
    <source>
        <dbReference type="ARBA" id="ARBA00034078"/>
    </source>
</evidence>
<gene>
    <name evidence="20" type="ORF">DESHY_60153</name>
</gene>
<dbReference type="SMART" id="SM00929">
    <property type="entry name" value="NADH-G_4Fe-4S_3"/>
    <property type="match status" value="1"/>
</dbReference>
<dbReference type="InterPro" id="IPR006657">
    <property type="entry name" value="MoPterin_dinucl-bd_dom"/>
</dbReference>
<dbReference type="Pfam" id="PF01568">
    <property type="entry name" value="Molydop_binding"/>
    <property type="match status" value="1"/>
</dbReference>
<dbReference type="eggNOG" id="COG3383">
    <property type="taxonomic scope" value="Bacteria"/>
</dbReference>
<keyword evidence="5" id="KW-0004">4Fe-4S</keyword>
<name>K8EKA2_9FIRM</name>
<keyword evidence="21" id="KW-1185">Reference proteome</keyword>
<dbReference type="InterPro" id="IPR006478">
    <property type="entry name" value="Formate_DH_asu"/>
</dbReference>
<accession>K8EKA2</accession>
<dbReference type="PANTHER" id="PTHR43105">
    <property type="entry name" value="RESPIRATORY NITRATE REDUCTASE"/>
    <property type="match status" value="1"/>
</dbReference>
<feature type="domain" description="4Fe-4S Mo/W bis-MGD-type" evidence="18">
    <location>
        <begin position="222"/>
        <end position="277"/>
    </location>
</feature>
<dbReference type="GO" id="GO:0016020">
    <property type="term" value="C:membrane"/>
    <property type="evidence" value="ECO:0007669"/>
    <property type="project" value="UniProtKB-SubCell"/>
</dbReference>
<dbReference type="GO" id="GO:0051537">
    <property type="term" value="F:2 iron, 2 sulfur cluster binding"/>
    <property type="evidence" value="ECO:0007669"/>
    <property type="project" value="UniProtKB-KW"/>
</dbReference>
<feature type="domain" description="4Fe-4S His(Cys)3-ligated-type" evidence="19">
    <location>
        <begin position="82"/>
        <end position="121"/>
    </location>
</feature>
<dbReference type="GO" id="GO:0051539">
    <property type="term" value="F:4 iron, 4 sulfur cluster binding"/>
    <property type="evidence" value="ECO:0007669"/>
    <property type="project" value="UniProtKB-KW"/>
</dbReference>
<feature type="domain" description="2Fe-2S ferredoxin-type" evidence="16">
    <location>
        <begin position="4"/>
        <end position="82"/>
    </location>
</feature>